<gene>
    <name evidence="1" type="ORF">L1987_00371</name>
</gene>
<accession>A0ACB9K2B3</accession>
<dbReference type="Proteomes" id="UP001056120">
    <property type="component" value="Linkage Group LG01"/>
</dbReference>
<proteinExistence type="predicted"/>
<evidence type="ECO:0000313" key="2">
    <source>
        <dbReference type="Proteomes" id="UP001056120"/>
    </source>
</evidence>
<keyword evidence="2" id="KW-1185">Reference proteome</keyword>
<dbReference type="EMBL" id="CM042018">
    <property type="protein sequence ID" value="KAI3826324.1"/>
    <property type="molecule type" value="Genomic_DNA"/>
</dbReference>
<name>A0ACB9K2B3_9ASTR</name>
<reference evidence="2" key="1">
    <citation type="journal article" date="2022" name="Mol. Ecol. Resour.">
        <title>The genomes of chicory, endive, great burdock and yacon provide insights into Asteraceae palaeo-polyploidization history and plant inulin production.</title>
        <authorList>
            <person name="Fan W."/>
            <person name="Wang S."/>
            <person name="Wang H."/>
            <person name="Wang A."/>
            <person name="Jiang F."/>
            <person name="Liu H."/>
            <person name="Zhao H."/>
            <person name="Xu D."/>
            <person name="Zhang Y."/>
        </authorList>
    </citation>
    <scope>NUCLEOTIDE SEQUENCE [LARGE SCALE GENOMIC DNA]</scope>
    <source>
        <strain evidence="2">cv. Yunnan</strain>
    </source>
</reference>
<evidence type="ECO:0000313" key="1">
    <source>
        <dbReference type="EMBL" id="KAI3826324.1"/>
    </source>
</evidence>
<comment type="caution">
    <text evidence="1">The sequence shown here is derived from an EMBL/GenBank/DDBJ whole genome shotgun (WGS) entry which is preliminary data.</text>
</comment>
<protein>
    <submittedName>
        <fullName evidence="1">Uncharacterized protein</fullName>
    </submittedName>
</protein>
<organism evidence="1 2">
    <name type="scientific">Smallanthus sonchifolius</name>
    <dbReference type="NCBI Taxonomy" id="185202"/>
    <lineage>
        <taxon>Eukaryota</taxon>
        <taxon>Viridiplantae</taxon>
        <taxon>Streptophyta</taxon>
        <taxon>Embryophyta</taxon>
        <taxon>Tracheophyta</taxon>
        <taxon>Spermatophyta</taxon>
        <taxon>Magnoliopsida</taxon>
        <taxon>eudicotyledons</taxon>
        <taxon>Gunneridae</taxon>
        <taxon>Pentapetalae</taxon>
        <taxon>asterids</taxon>
        <taxon>campanulids</taxon>
        <taxon>Asterales</taxon>
        <taxon>Asteraceae</taxon>
        <taxon>Asteroideae</taxon>
        <taxon>Heliantheae alliance</taxon>
        <taxon>Millerieae</taxon>
        <taxon>Smallanthus</taxon>
    </lineage>
</organism>
<sequence>MPPKDKNPEKNSSGTTSSPATSEKKKKDKKSSGNTSATTTSSATCDDCLNRFESTIQLFTVDADLQHRETLICFNSHHQVDSFMDAMI</sequence>
<reference evidence="1 2" key="2">
    <citation type="journal article" date="2022" name="Mol. Ecol. Resour.">
        <title>The genomes of chicory, endive, great burdock and yacon provide insights into Asteraceae paleo-polyploidization history and plant inulin production.</title>
        <authorList>
            <person name="Fan W."/>
            <person name="Wang S."/>
            <person name="Wang H."/>
            <person name="Wang A."/>
            <person name="Jiang F."/>
            <person name="Liu H."/>
            <person name="Zhao H."/>
            <person name="Xu D."/>
            <person name="Zhang Y."/>
        </authorList>
    </citation>
    <scope>NUCLEOTIDE SEQUENCE [LARGE SCALE GENOMIC DNA]</scope>
    <source>
        <strain evidence="2">cv. Yunnan</strain>
        <tissue evidence="1">Leaves</tissue>
    </source>
</reference>